<dbReference type="GO" id="GO:0008270">
    <property type="term" value="F:zinc ion binding"/>
    <property type="evidence" value="ECO:0007669"/>
    <property type="project" value="UniProtKB-KW"/>
</dbReference>
<keyword evidence="2" id="KW-0808">Transferase</keyword>
<keyword evidence="10" id="KW-1185">Reference proteome</keyword>
<evidence type="ECO:0000256" key="2">
    <source>
        <dbReference type="ARBA" id="ARBA00022679"/>
    </source>
</evidence>
<dbReference type="CDD" id="cd20353">
    <property type="entry name" value="Rcat_RBR_RNF216"/>
    <property type="match status" value="1"/>
</dbReference>
<keyword evidence="7" id="KW-0862">Zinc</keyword>
<dbReference type="InterPro" id="IPR047546">
    <property type="entry name" value="Rcat_RBR_RNF216"/>
</dbReference>
<accession>A0A8K0GJZ3</accession>
<dbReference type="SUPFAM" id="SSF57850">
    <property type="entry name" value="RING/U-box"/>
    <property type="match status" value="2"/>
</dbReference>
<evidence type="ECO:0000313" key="10">
    <source>
        <dbReference type="Proteomes" id="UP000801492"/>
    </source>
</evidence>
<evidence type="ECO:0000259" key="8">
    <source>
        <dbReference type="PROSITE" id="PS51873"/>
    </source>
</evidence>
<evidence type="ECO:0000256" key="1">
    <source>
        <dbReference type="ARBA" id="ARBA00004906"/>
    </source>
</evidence>
<dbReference type="OrthoDB" id="10009520at2759"/>
<organism evidence="9 10">
    <name type="scientific">Ignelater luminosus</name>
    <name type="common">Cucubano</name>
    <name type="synonym">Pyrophorus luminosus</name>
    <dbReference type="NCBI Taxonomy" id="2038154"/>
    <lineage>
        <taxon>Eukaryota</taxon>
        <taxon>Metazoa</taxon>
        <taxon>Ecdysozoa</taxon>
        <taxon>Arthropoda</taxon>
        <taxon>Hexapoda</taxon>
        <taxon>Insecta</taxon>
        <taxon>Pterygota</taxon>
        <taxon>Neoptera</taxon>
        <taxon>Endopterygota</taxon>
        <taxon>Coleoptera</taxon>
        <taxon>Polyphaga</taxon>
        <taxon>Elateriformia</taxon>
        <taxon>Elateroidea</taxon>
        <taxon>Elateridae</taxon>
        <taxon>Agrypninae</taxon>
        <taxon>Pyrophorini</taxon>
        <taxon>Ignelater</taxon>
    </lineage>
</organism>
<gene>
    <name evidence="9" type="ORF">ILUMI_01733</name>
</gene>
<proteinExistence type="predicted"/>
<name>A0A8K0GJZ3_IGNLU</name>
<protein>
    <recommendedName>
        <fullName evidence="8">RING-type domain-containing protein</fullName>
    </recommendedName>
</protein>
<dbReference type="PANTHER" id="PTHR22770">
    <property type="entry name" value="UBIQUITIN CONJUGATING ENZYME 7 INTERACTING PROTEIN-RELATED"/>
    <property type="match status" value="1"/>
</dbReference>
<keyword evidence="4" id="KW-0677">Repeat</keyword>
<comment type="caution">
    <text evidence="9">The sequence shown here is derived from an EMBL/GenBank/DDBJ whole genome shotgun (WGS) entry which is preliminary data.</text>
</comment>
<dbReference type="InterPro" id="IPR047545">
    <property type="entry name" value="BRcat_RBR_RNF216"/>
</dbReference>
<evidence type="ECO:0000256" key="6">
    <source>
        <dbReference type="ARBA" id="ARBA00022786"/>
    </source>
</evidence>
<sequence>MSTPGNIPSANVPVRRTMPSATATTDDIIVMADNIQVCDTTASQDTVLPDLAKHDKVALPSDIEDVHERLDEETTLDNTLVCPLMEIFPQVCPKFIERICRGKTNKPGVLDSLITVILEQQNYPKQQKEPSPEEKMYAEELAMLKEIFPDADPSYLQVHYDRLSHKPNELKIFISDLLETKKYPTMKDYLRKQQISAQQKQYTTDFKVENFLDVIPDPIAYFEDPKRKGAIIVDSESVHYAICFLQNQFSRVSLRIIRRIVKKHKHNCLAAYKELQKVNPKTYRKSKRGTRTMPEVIQNIPLLQEIAFIEHRDEIEEYLKLRKVQEAEEKLEAKEAGLLQTCSCCYDDEVMPTDIYECENGCVFCKDCVRICAEIAFGEGKLDFACLNNCTSHFNLQTLQAVLNPKMFSKIALKKQVEEVKAAGIEDLETCPFCDFVTIPAEEDKLFRCLNPECMKESCRLCKEPSHVPLRCEEVEKEDNIKVRTYIEDKMTEALVRKCYNCGIKFIKADGCNKMTCSCGALMCYVCNQPVRDYKHFNGPGEDRFD</sequence>
<dbReference type="InterPro" id="IPR051628">
    <property type="entry name" value="LUBAC_E3_Ligases"/>
</dbReference>
<evidence type="ECO:0000256" key="5">
    <source>
        <dbReference type="ARBA" id="ARBA00022771"/>
    </source>
</evidence>
<comment type="pathway">
    <text evidence="1">Protein modification; protein ubiquitination.</text>
</comment>
<dbReference type="CDD" id="cd20339">
    <property type="entry name" value="BRcat_RBR_RNF216"/>
    <property type="match status" value="1"/>
</dbReference>
<dbReference type="PANTHER" id="PTHR22770:SF47">
    <property type="entry name" value="E3 UBIQUITIN-PROTEIN LIGASE RNF216"/>
    <property type="match status" value="1"/>
</dbReference>
<dbReference type="Pfam" id="PF26200">
    <property type="entry name" value="Rcat_RNF216"/>
    <property type="match status" value="1"/>
</dbReference>
<dbReference type="InterPro" id="IPR044066">
    <property type="entry name" value="TRIAD_supradom"/>
</dbReference>
<evidence type="ECO:0000313" key="9">
    <source>
        <dbReference type="EMBL" id="KAF2904452.1"/>
    </source>
</evidence>
<keyword evidence="3" id="KW-0479">Metal-binding</keyword>
<dbReference type="Proteomes" id="UP000801492">
    <property type="component" value="Unassembled WGS sequence"/>
</dbReference>
<feature type="non-terminal residue" evidence="9">
    <location>
        <position position="546"/>
    </location>
</feature>
<evidence type="ECO:0000256" key="7">
    <source>
        <dbReference type="ARBA" id="ARBA00022833"/>
    </source>
</evidence>
<dbReference type="AlphaFoldDB" id="A0A8K0GJZ3"/>
<dbReference type="Gene3D" id="1.20.120.1750">
    <property type="match status" value="1"/>
</dbReference>
<feature type="domain" description="RING-type" evidence="8">
    <location>
        <begin position="338"/>
        <end position="546"/>
    </location>
</feature>
<evidence type="ECO:0000256" key="4">
    <source>
        <dbReference type="ARBA" id="ARBA00022737"/>
    </source>
</evidence>
<dbReference type="PROSITE" id="PS51873">
    <property type="entry name" value="TRIAD"/>
    <property type="match status" value="1"/>
</dbReference>
<keyword evidence="5" id="KW-0863">Zinc-finger</keyword>
<keyword evidence="6" id="KW-0833">Ubl conjugation pathway</keyword>
<dbReference type="EMBL" id="VTPC01000769">
    <property type="protein sequence ID" value="KAF2904452.1"/>
    <property type="molecule type" value="Genomic_DNA"/>
</dbReference>
<evidence type="ECO:0000256" key="3">
    <source>
        <dbReference type="ARBA" id="ARBA00022723"/>
    </source>
</evidence>
<dbReference type="GO" id="GO:0016740">
    <property type="term" value="F:transferase activity"/>
    <property type="evidence" value="ECO:0007669"/>
    <property type="project" value="UniProtKB-KW"/>
</dbReference>
<reference evidence="9" key="1">
    <citation type="submission" date="2019-08" db="EMBL/GenBank/DDBJ databases">
        <title>The genome of the North American firefly Photinus pyralis.</title>
        <authorList>
            <consortium name="Photinus pyralis genome working group"/>
            <person name="Fallon T.R."/>
            <person name="Sander Lower S.E."/>
            <person name="Weng J.-K."/>
        </authorList>
    </citation>
    <scope>NUCLEOTIDE SEQUENCE</scope>
    <source>
        <strain evidence="9">TRF0915ILg1</strain>
        <tissue evidence="9">Whole body</tissue>
    </source>
</reference>